<organism evidence="1 2">
    <name type="scientific">Bugula neritina</name>
    <name type="common">Brown bryozoan</name>
    <name type="synonym">Sertularia neritina</name>
    <dbReference type="NCBI Taxonomy" id="10212"/>
    <lineage>
        <taxon>Eukaryota</taxon>
        <taxon>Metazoa</taxon>
        <taxon>Spiralia</taxon>
        <taxon>Lophotrochozoa</taxon>
        <taxon>Bryozoa</taxon>
        <taxon>Gymnolaemata</taxon>
        <taxon>Cheilostomatida</taxon>
        <taxon>Flustrina</taxon>
        <taxon>Buguloidea</taxon>
        <taxon>Bugulidae</taxon>
        <taxon>Bugula</taxon>
    </lineage>
</organism>
<accession>A0A7J7KNL4</accession>
<name>A0A7J7KNL4_BUGNE</name>
<dbReference type="EMBL" id="VXIV02000214">
    <property type="protein sequence ID" value="KAF6039738.1"/>
    <property type="molecule type" value="Genomic_DNA"/>
</dbReference>
<protein>
    <submittedName>
        <fullName evidence="1">Uncharacterized protein</fullName>
    </submittedName>
</protein>
<evidence type="ECO:0000313" key="2">
    <source>
        <dbReference type="Proteomes" id="UP000593567"/>
    </source>
</evidence>
<gene>
    <name evidence="1" type="ORF">EB796_001960</name>
</gene>
<keyword evidence="2" id="KW-1185">Reference proteome</keyword>
<evidence type="ECO:0000313" key="1">
    <source>
        <dbReference type="EMBL" id="KAF6039738.1"/>
    </source>
</evidence>
<dbReference type="AlphaFoldDB" id="A0A7J7KNL4"/>
<sequence length="104" mass="11894">MAVNYYSYVTEMSFTPSLSSNYYVDTLDSAKSSNIHSRKKVEGPHTAASCSYESKLVGGWKFFLYKLDFQQRSIKATSSHCFLIYEKKFAEASCLEQIANSFRK</sequence>
<proteinExistence type="predicted"/>
<comment type="caution">
    <text evidence="1">The sequence shown here is derived from an EMBL/GenBank/DDBJ whole genome shotgun (WGS) entry which is preliminary data.</text>
</comment>
<reference evidence="1" key="1">
    <citation type="submission" date="2020-06" db="EMBL/GenBank/DDBJ databases">
        <title>Draft genome of Bugula neritina, a colonial animal packing powerful symbionts and potential medicines.</title>
        <authorList>
            <person name="Rayko M."/>
        </authorList>
    </citation>
    <scope>NUCLEOTIDE SEQUENCE [LARGE SCALE GENOMIC DNA]</scope>
    <source>
        <strain evidence="1">Kwan_BN1</strain>
    </source>
</reference>
<dbReference type="Proteomes" id="UP000593567">
    <property type="component" value="Unassembled WGS sequence"/>
</dbReference>